<sequence length="124" mass="14558">MNFEVEFYEAVDGKTPVDDFLGDLDPKMRAKMVGMMELLEEKGTSLRAPYTKYLRDDIFELRCNFGNNITRALFFFYTGGKIIITNGFVKKKDKTPDSEIEMAIKRRQDYITRKGDRHEDIKRI</sequence>
<gene>
    <name evidence="1" type="ORF">NZ47_13655</name>
</gene>
<dbReference type="InterPro" id="IPR009241">
    <property type="entry name" value="HigB-like"/>
</dbReference>
<keyword evidence="2" id="KW-1185">Reference proteome</keyword>
<reference evidence="1 2" key="1">
    <citation type="journal article" date="2013" name="PLoS ONE">
        <title>Identification and characterization of three novel lipases belonging to families II and V from Anaerovibrio lipolyticus 5ST.</title>
        <authorList>
            <person name="Prive F."/>
            <person name="Kaderbhai N.N."/>
            <person name="Girdwood S."/>
            <person name="Worgan H.J."/>
            <person name="Pinloche E."/>
            <person name="Scollan N.D."/>
            <person name="Huws S.A."/>
            <person name="Newbold C.J."/>
        </authorList>
    </citation>
    <scope>NUCLEOTIDE SEQUENCE [LARGE SCALE GENOMIC DNA]</scope>
    <source>
        <strain evidence="1 2">5S</strain>
    </source>
</reference>
<dbReference type="AlphaFoldDB" id="A0A0B2JLM9"/>
<dbReference type="RefSeq" id="WP_039212164.1">
    <property type="nucleotide sequence ID" value="NZ_JSCE01000251.1"/>
</dbReference>
<proteinExistence type="predicted"/>
<dbReference type="EMBL" id="JSCE01000251">
    <property type="protein sequence ID" value="KHM47266.1"/>
    <property type="molecule type" value="Genomic_DNA"/>
</dbReference>
<comment type="caution">
    <text evidence="1">The sequence shown here is derived from an EMBL/GenBank/DDBJ whole genome shotgun (WGS) entry which is preliminary data.</text>
</comment>
<protein>
    <submittedName>
        <fullName evidence="1">Toxin RelE</fullName>
    </submittedName>
</protein>
<dbReference type="STRING" id="82374.NZ47_13655"/>
<accession>A0A0B2JLM9</accession>
<evidence type="ECO:0000313" key="2">
    <source>
        <dbReference type="Proteomes" id="UP000030993"/>
    </source>
</evidence>
<name>A0A0B2JLM9_9FIRM</name>
<organism evidence="1 2">
    <name type="scientific">Anaerovibrio lipolyticus</name>
    <dbReference type="NCBI Taxonomy" id="82374"/>
    <lineage>
        <taxon>Bacteria</taxon>
        <taxon>Bacillati</taxon>
        <taxon>Bacillota</taxon>
        <taxon>Negativicutes</taxon>
        <taxon>Selenomonadales</taxon>
        <taxon>Selenomonadaceae</taxon>
        <taxon>Anaerovibrio</taxon>
    </lineage>
</organism>
<dbReference type="Proteomes" id="UP000030993">
    <property type="component" value="Unassembled WGS sequence"/>
</dbReference>
<evidence type="ECO:0000313" key="1">
    <source>
        <dbReference type="EMBL" id="KHM47266.1"/>
    </source>
</evidence>
<dbReference type="Pfam" id="PF05973">
    <property type="entry name" value="Gp49"/>
    <property type="match status" value="1"/>
</dbReference>